<keyword evidence="2" id="KW-0813">Transport</keyword>
<keyword evidence="4" id="KW-0574">Periplasm</keyword>
<dbReference type="PANTHER" id="PTHR30222">
    <property type="entry name" value="SPERMIDINE/PUTRESCINE-BINDING PERIPLASMIC PROTEIN"/>
    <property type="match status" value="1"/>
</dbReference>
<dbReference type="Proteomes" id="UP001351900">
    <property type="component" value="Unassembled WGS sequence"/>
</dbReference>
<dbReference type="CDD" id="cd13590">
    <property type="entry name" value="PBP2_PotD_PotF_like"/>
    <property type="match status" value="1"/>
</dbReference>
<sequence>MPDRPLPSDPMIRALISQARAAQISRRGVLAGAGALSLMGFLAACTGRVGGSDSTGGSALTAPEDLSSSVKTLTWANWSFYLDEDDEGNHPTLQAFEDQTGITVNYDVAIDDNNTYFAKVRDQLALGQGIGADTVCLTDWMANIWIASGYTQAFDKAKMANVYANLNPSLMNPSFDPGRANSVPWQSGFAGLAWNTEKLPNGLASVEDLWNPDLKGRVGVLSEMRDTIGLIMLSQGVDISSDAWGDTEFQNAIDVFAKQVSDGQIRNIKGNSYADDLINEDTLAAIVWSGDITAINAEVGYDKFGFAVPDSGGTLWSDNFMIPIGSQQKTNVETLIDYYYQPEVAAEVAAWVNYITPVVGAQEAMADIDPELVENQLIFPDEATLANAYIFRALTNQEQEKYNAEFEAVGLGA</sequence>
<accession>A0ABU7V685</accession>
<comment type="subcellular location">
    <subcellularLocation>
        <location evidence="1">Periplasm</location>
    </subcellularLocation>
</comment>
<protein>
    <submittedName>
        <fullName evidence="5">Spermidine/putrescine ABC transporter substrate-binding protein</fullName>
    </submittedName>
</protein>
<dbReference type="SUPFAM" id="SSF53850">
    <property type="entry name" value="Periplasmic binding protein-like II"/>
    <property type="match status" value="1"/>
</dbReference>
<dbReference type="PANTHER" id="PTHR30222:SF17">
    <property type="entry name" value="SPERMIDINE_PUTRESCINE-BINDING PERIPLASMIC PROTEIN"/>
    <property type="match status" value="1"/>
</dbReference>
<evidence type="ECO:0000256" key="3">
    <source>
        <dbReference type="ARBA" id="ARBA00022729"/>
    </source>
</evidence>
<name>A0ABU7V685_9MICO</name>
<proteinExistence type="predicted"/>
<dbReference type="EMBL" id="JAZHOV010000003">
    <property type="protein sequence ID" value="MEF2254531.1"/>
    <property type="molecule type" value="Genomic_DNA"/>
</dbReference>
<dbReference type="Pfam" id="PF13343">
    <property type="entry name" value="SBP_bac_6"/>
    <property type="match status" value="1"/>
</dbReference>
<reference evidence="5 6" key="1">
    <citation type="submission" date="2024-01" db="EMBL/GenBank/DDBJ databases">
        <title>the genome sequence of strain Microbacterium schleiferi NBRC 15075.</title>
        <authorList>
            <person name="Ding Y."/>
            <person name="Zhang G."/>
        </authorList>
    </citation>
    <scope>NUCLEOTIDE SEQUENCE [LARGE SCALE GENOMIC DNA]</scope>
    <source>
        <strain evidence="5 6">NBRC 15075</strain>
    </source>
</reference>
<dbReference type="InterPro" id="IPR006311">
    <property type="entry name" value="TAT_signal"/>
</dbReference>
<evidence type="ECO:0000256" key="1">
    <source>
        <dbReference type="ARBA" id="ARBA00004418"/>
    </source>
</evidence>
<evidence type="ECO:0000313" key="5">
    <source>
        <dbReference type="EMBL" id="MEF2254531.1"/>
    </source>
</evidence>
<evidence type="ECO:0000256" key="4">
    <source>
        <dbReference type="ARBA" id="ARBA00022764"/>
    </source>
</evidence>
<evidence type="ECO:0000256" key="2">
    <source>
        <dbReference type="ARBA" id="ARBA00022448"/>
    </source>
</evidence>
<organism evidence="5 6">
    <name type="scientific">Microbacterium schleiferi</name>
    <dbReference type="NCBI Taxonomy" id="69362"/>
    <lineage>
        <taxon>Bacteria</taxon>
        <taxon>Bacillati</taxon>
        <taxon>Actinomycetota</taxon>
        <taxon>Actinomycetes</taxon>
        <taxon>Micrococcales</taxon>
        <taxon>Microbacteriaceae</taxon>
        <taxon>Microbacterium</taxon>
    </lineage>
</organism>
<comment type="caution">
    <text evidence="5">The sequence shown here is derived from an EMBL/GenBank/DDBJ whole genome shotgun (WGS) entry which is preliminary data.</text>
</comment>
<dbReference type="PRINTS" id="PR00909">
    <property type="entry name" value="SPERMDNBNDNG"/>
</dbReference>
<dbReference type="InterPro" id="IPR001188">
    <property type="entry name" value="Sperm_putr-bd"/>
</dbReference>
<evidence type="ECO:0000313" key="6">
    <source>
        <dbReference type="Proteomes" id="UP001351900"/>
    </source>
</evidence>
<keyword evidence="6" id="KW-1185">Reference proteome</keyword>
<dbReference type="PROSITE" id="PS51318">
    <property type="entry name" value="TAT"/>
    <property type="match status" value="1"/>
</dbReference>
<dbReference type="RefSeq" id="WP_331791065.1">
    <property type="nucleotide sequence ID" value="NZ_BAAAUO010000004.1"/>
</dbReference>
<gene>
    <name evidence="5" type="ORF">V2V91_05195</name>
</gene>
<dbReference type="Gene3D" id="3.40.190.10">
    <property type="entry name" value="Periplasmic binding protein-like II"/>
    <property type="match status" value="2"/>
</dbReference>
<keyword evidence="3" id="KW-0732">Signal</keyword>